<dbReference type="AlphaFoldDB" id="A0A4C1UST9"/>
<sequence>MELRIVPRPVSRVEPELILKTGPQTATKLTARSADTRDEEIGFMSRNYRRSESSDFAHRAAICESESERVEKNNYILMYGITPHSTSPRSFSEPQRKVIDERDDDDTKESRSPASGHVSVAKGVFTKTPLLPARAPPHVGAHEHAQFAYNETANLRSEIATSPNRNHRGSHAKFMLIRFSRCRRPFSFLELAHKQKNKHSPRRGPDTRQPGEKANTTSEGGRARSACAAGTGGALRLLQPK</sequence>
<evidence type="ECO:0000313" key="3">
    <source>
        <dbReference type="Proteomes" id="UP000299102"/>
    </source>
</evidence>
<accession>A0A4C1UST9</accession>
<organism evidence="2 3">
    <name type="scientific">Eumeta variegata</name>
    <name type="common">Bagworm moth</name>
    <name type="synonym">Eumeta japonica</name>
    <dbReference type="NCBI Taxonomy" id="151549"/>
    <lineage>
        <taxon>Eukaryota</taxon>
        <taxon>Metazoa</taxon>
        <taxon>Ecdysozoa</taxon>
        <taxon>Arthropoda</taxon>
        <taxon>Hexapoda</taxon>
        <taxon>Insecta</taxon>
        <taxon>Pterygota</taxon>
        <taxon>Neoptera</taxon>
        <taxon>Endopterygota</taxon>
        <taxon>Lepidoptera</taxon>
        <taxon>Glossata</taxon>
        <taxon>Ditrysia</taxon>
        <taxon>Tineoidea</taxon>
        <taxon>Psychidae</taxon>
        <taxon>Oiketicinae</taxon>
        <taxon>Eumeta</taxon>
    </lineage>
</organism>
<comment type="caution">
    <text evidence="2">The sequence shown here is derived from an EMBL/GenBank/DDBJ whole genome shotgun (WGS) entry which is preliminary data.</text>
</comment>
<feature type="compositionally biased region" description="Polar residues" evidence="1">
    <location>
        <begin position="83"/>
        <end position="93"/>
    </location>
</feature>
<feature type="region of interest" description="Disordered" evidence="1">
    <location>
        <begin position="193"/>
        <end position="241"/>
    </location>
</feature>
<feature type="region of interest" description="Disordered" evidence="1">
    <location>
        <begin position="83"/>
        <end position="123"/>
    </location>
</feature>
<dbReference type="EMBL" id="BGZK01000215">
    <property type="protein sequence ID" value="GBP29056.1"/>
    <property type="molecule type" value="Genomic_DNA"/>
</dbReference>
<evidence type="ECO:0000256" key="1">
    <source>
        <dbReference type="SAM" id="MobiDB-lite"/>
    </source>
</evidence>
<proteinExistence type="predicted"/>
<evidence type="ECO:0000313" key="2">
    <source>
        <dbReference type="EMBL" id="GBP29056.1"/>
    </source>
</evidence>
<dbReference type="Proteomes" id="UP000299102">
    <property type="component" value="Unassembled WGS sequence"/>
</dbReference>
<protein>
    <submittedName>
        <fullName evidence="2">Uncharacterized protein</fullName>
    </submittedName>
</protein>
<name>A0A4C1UST9_EUMVA</name>
<reference evidence="2 3" key="1">
    <citation type="journal article" date="2019" name="Commun. Biol.">
        <title>The bagworm genome reveals a unique fibroin gene that provides high tensile strength.</title>
        <authorList>
            <person name="Kono N."/>
            <person name="Nakamura H."/>
            <person name="Ohtoshi R."/>
            <person name="Tomita M."/>
            <person name="Numata K."/>
            <person name="Arakawa K."/>
        </authorList>
    </citation>
    <scope>NUCLEOTIDE SEQUENCE [LARGE SCALE GENOMIC DNA]</scope>
</reference>
<keyword evidence="3" id="KW-1185">Reference proteome</keyword>
<gene>
    <name evidence="2" type="ORF">EVAR_10872_1</name>
</gene>